<gene>
    <name evidence="2" type="ORF">EYF80_012612</name>
</gene>
<dbReference type="EMBL" id="SRLO01000086">
    <property type="protein sequence ID" value="TNN77143.1"/>
    <property type="molecule type" value="Genomic_DNA"/>
</dbReference>
<name>A0A4Z2IIY3_9TELE</name>
<feature type="region of interest" description="Disordered" evidence="1">
    <location>
        <begin position="1"/>
        <end position="20"/>
    </location>
</feature>
<accession>A0A4Z2IIY3</accession>
<sequence length="95" mass="10059">MQQRERMQVSPSTPDSSAAAAVRSVGGGAVWSGCFLAGSCPNPVVLKRSPLRSNAKGMLRCDPQPITDCYGGMPSHESDLYHTMNASAAVQRGHK</sequence>
<dbReference type="PROSITE" id="PS51257">
    <property type="entry name" value="PROKAR_LIPOPROTEIN"/>
    <property type="match status" value="1"/>
</dbReference>
<proteinExistence type="predicted"/>
<dbReference type="Proteomes" id="UP000314294">
    <property type="component" value="Unassembled WGS sequence"/>
</dbReference>
<protein>
    <submittedName>
        <fullName evidence="2">Uncharacterized protein</fullName>
    </submittedName>
</protein>
<keyword evidence="3" id="KW-1185">Reference proteome</keyword>
<feature type="compositionally biased region" description="Low complexity" evidence="1">
    <location>
        <begin position="10"/>
        <end position="20"/>
    </location>
</feature>
<comment type="caution">
    <text evidence="2">The sequence shown here is derived from an EMBL/GenBank/DDBJ whole genome shotgun (WGS) entry which is preliminary data.</text>
</comment>
<evidence type="ECO:0000313" key="2">
    <source>
        <dbReference type="EMBL" id="TNN77143.1"/>
    </source>
</evidence>
<evidence type="ECO:0000256" key="1">
    <source>
        <dbReference type="SAM" id="MobiDB-lite"/>
    </source>
</evidence>
<evidence type="ECO:0000313" key="3">
    <source>
        <dbReference type="Proteomes" id="UP000314294"/>
    </source>
</evidence>
<dbReference type="AlphaFoldDB" id="A0A4Z2IIY3"/>
<reference evidence="2 3" key="1">
    <citation type="submission" date="2019-03" db="EMBL/GenBank/DDBJ databases">
        <title>First draft genome of Liparis tanakae, snailfish: a comprehensive survey of snailfish specific genes.</title>
        <authorList>
            <person name="Kim W."/>
            <person name="Song I."/>
            <person name="Jeong J.-H."/>
            <person name="Kim D."/>
            <person name="Kim S."/>
            <person name="Ryu S."/>
            <person name="Song J.Y."/>
            <person name="Lee S.K."/>
        </authorList>
    </citation>
    <scope>NUCLEOTIDE SEQUENCE [LARGE SCALE GENOMIC DNA]</scope>
    <source>
        <tissue evidence="2">Muscle</tissue>
    </source>
</reference>
<organism evidence="2 3">
    <name type="scientific">Liparis tanakae</name>
    <name type="common">Tanaka's snailfish</name>
    <dbReference type="NCBI Taxonomy" id="230148"/>
    <lineage>
        <taxon>Eukaryota</taxon>
        <taxon>Metazoa</taxon>
        <taxon>Chordata</taxon>
        <taxon>Craniata</taxon>
        <taxon>Vertebrata</taxon>
        <taxon>Euteleostomi</taxon>
        <taxon>Actinopterygii</taxon>
        <taxon>Neopterygii</taxon>
        <taxon>Teleostei</taxon>
        <taxon>Neoteleostei</taxon>
        <taxon>Acanthomorphata</taxon>
        <taxon>Eupercaria</taxon>
        <taxon>Perciformes</taxon>
        <taxon>Cottioidei</taxon>
        <taxon>Cottales</taxon>
        <taxon>Liparidae</taxon>
        <taxon>Liparis</taxon>
    </lineage>
</organism>